<evidence type="ECO:0000256" key="3">
    <source>
        <dbReference type="ARBA" id="ARBA00022741"/>
    </source>
</evidence>
<evidence type="ECO:0000259" key="6">
    <source>
        <dbReference type="PROSITE" id="PS50979"/>
    </source>
</evidence>
<dbReference type="InterPro" id="IPR005481">
    <property type="entry name" value="BC-like_N"/>
</dbReference>
<keyword evidence="4" id="KW-0067">ATP-binding</keyword>
<evidence type="ECO:0000256" key="4">
    <source>
        <dbReference type="ARBA" id="ARBA00022840"/>
    </source>
</evidence>
<evidence type="ECO:0000256" key="2">
    <source>
        <dbReference type="ARBA" id="ARBA00022598"/>
    </source>
</evidence>
<feature type="domain" description="Biotin carboxylation" evidence="6">
    <location>
        <begin position="1"/>
        <end position="43"/>
    </location>
</feature>
<dbReference type="EC" id="6.3.4.14" evidence="1"/>
<evidence type="ECO:0000256" key="1">
    <source>
        <dbReference type="ARBA" id="ARBA00013263"/>
    </source>
</evidence>
<evidence type="ECO:0000313" key="7">
    <source>
        <dbReference type="EMBL" id="AXI11147.1"/>
    </source>
</evidence>
<gene>
    <name evidence="7" type="ORF">CUC15_09835</name>
</gene>
<protein>
    <recommendedName>
        <fullName evidence="1">biotin carboxylase</fullName>
        <ecNumber evidence="1">6.3.4.14</ecNumber>
    </recommendedName>
</protein>
<name>A0A345PMB7_9BACI</name>
<dbReference type="InterPro" id="IPR016185">
    <property type="entry name" value="PreATP-grasp_dom_sf"/>
</dbReference>
<keyword evidence="5" id="KW-0092">Biotin</keyword>
<organism evidence="7 8">
    <name type="scientific">Oceanobacillus zhaokaii</name>
    <dbReference type="NCBI Taxonomy" id="2052660"/>
    <lineage>
        <taxon>Bacteria</taxon>
        <taxon>Bacillati</taxon>
        <taxon>Bacillota</taxon>
        <taxon>Bacilli</taxon>
        <taxon>Bacillales</taxon>
        <taxon>Bacillaceae</taxon>
        <taxon>Oceanobacillus</taxon>
    </lineage>
</organism>
<dbReference type="Pfam" id="PF00289">
    <property type="entry name" value="Biotin_carb_N"/>
    <property type="match status" value="1"/>
</dbReference>
<dbReference type="InterPro" id="IPR050856">
    <property type="entry name" value="Biotin_carboxylase_complex"/>
</dbReference>
<keyword evidence="2" id="KW-0436">Ligase</keyword>
<reference evidence="8" key="1">
    <citation type="submission" date="2017-11" db="EMBL/GenBank/DDBJ databases">
        <authorList>
            <person name="Zhu W."/>
        </authorList>
    </citation>
    <scope>NUCLEOTIDE SEQUENCE [LARGE SCALE GENOMIC DNA]</scope>
    <source>
        <strain evidence="8">160</strain>
    </source>
</reference>
<dbReference type="GO" id="GO:0004075">
    <property type="term" value="F:biotin carboxylase activity"/>
    <property type="evidence" value="ECO:0007669"/>
    <property type="project" value="UniProtKB-EC"/>
</dbReference>
<evidence type="ECO:0000313" key="8">
    <source>
        <dbReference type="Proteomes" id="UP000253908"/>
    </source>
</evidence>
<dbReference type="EMBL" id="CP024848">
    <property type="protein sequence ID" value="AXI11147.1"/>
    <property type="molecule type" value="Genomic_DNA"/>
</dbReference>
<accession>A0A345PMB7</accession>
<dbReference type="AlphaFoldDB" id="A0A345PMB7"/>
<evidence type="ECO:0000256" key="5">
    <source>
        <dbReference type="ARBA" id="ARBA00023267"/>
    </source>
</evidence>
<dbReference type="SUPFAM" id="SSF52440">
    <property type="entry name" value="PreATP-grasp domain"/>
    <property type="match status" value="1"/>
</dbReference>
<proteinExistence type="predicted"/>
<dbReference type="PROSITE" id="PS50979">
    <property type="entry name" value="BC"/>
    <property type="match status" value="1"/>
</dbReference>
<dbReference type="InterPro" id="IPR011764">
    <property type="entry name" value="Biotin_carboxylation_dom"/>
</dbReference>
<dbReference type="PANTHER" id="PTHR18866">
    <property type="entry name" value="CARBOXYLASE:PYRUVATE/ACETYL-COA/PROPIONYL-COA CARBOXYLASE"/>
    <property type="match status" value="1"/>
</dbReference>
<keyword evidence="8" id="KW-1185">Reference proteome</keyword>
<dbReference type="KEGG" id="ocn:CUC15_09835"/>
<sequence length="43" mass="4859">MANRAEIAVRIISTRKKHGIKTVVIYSQADEKAPHVKLADENR</sequence>
<dbReference type="GO" id="GO:0005524">
    <property type="term" value="F:ATP binding"/>
    <property type="evidence" value="ECO:0007669"/>
    <property type="project" value="UniProtKB-KW"/>
</dbReference>
<dbReference type="Gene3D" id="3.40.50.20">
    <property type="match status" value="1"/>
</dbReference>
<dbReference type="Proteomes" id="UP000253908">
    <property type="component" value="Chromosome"/>
</dbReference>
<keyword evidence="3" id="KW-0547">Nucleotide-binding</keyword>
<dbReference type="PANTHER" id="PTHR18866:SF33">
    <property type="entry name" value="METHYLCROTONOYL-COA CARBOXYLASE SUBUNIT ALPHA, MITOCHONDRIAL-RELATED"/>
    <property type="match status" value="1"/>
</dbReference>